<evidence type="ECO:0000313" key="9">
    <source>
        <dbReference type="EMBL" id="CDH51225.1"/>
    </source>
</evidence>
<comment type="caution">
    <text evidence="9">The sequence shown here is derived from an EMBL/GenBank/DDBJ whole genome shotgun (WGS) entry which is preliminary data.</text>
</comment>
<dbReference type="NCBIfam" id="TIGR01930">
    <property type="entry name" value="AcCoA-C-Actrans"/>
    <property type="match status" value="1"/>
</dbReference>
<dbReference type="InterPro" id="IPR016039">
    <property type="entry name" value="Thiolase-like"/>
</dbReference>
<comment type="similarity">
    <text evidence="1">Belongs to the thiolase-like superfamily. Thiolase family.</text>
</comment>
<protein>
    <submittedName>
        <fullName evidence="9">3-ketoacyl-mitochondrial</fullName>
    </submittedName>
</protein>
<dbReference type="OrthoDB" id="5404651at2759"/>
<dbReference type="InterPro" id="IPR011016">
    <property type="entry name" value="Znf_RING-CH"/>
</dbReference>
<keyword evidence="5" id="KW-0862">Zinc</keyword>
<evidence type="ECO:0000256" key="3">
    <source>
        <dbReference type="ARBA" id="ARBA00022723"/>
    </source>
</evidence>
<dbReference type="VEuPathDB" id="FungiDB:LCOR_02865.1"/>
<evidence type="ECO:0000256" key="2">
    <source>
        <dbReference type="ARBA" id="ARBA00022679"/>
    </source>
</evidence>
<dbReference type="GO" id="GO:0008270">
    <property type="term" value="F:zinc ion binding"/>
    <property type="evidence" value="ECO:0007669"/>
    <property type="project" value="UniProtKB-KW"/>
</dbReference>
<feature type="region of interest" description="Disordered" evidence="7">
    <location>
        <begin position="47"/>
        <end position="100"/>
    </location>
</feature>
<dbReference type="CDD" id="cd00751">
    <property type="entry name" value="thiolase"/>
    <property type="match status" value="1"/>
</dbReference>
<evidence type="ECO:0000256" key="6">
    <source>
        <dbReference type="ARBA" id="ARBA00023315"/>
    </source>
</evidence>
<dbReference type="InterPro" id="IPR020615">
    <property type="entry name" value="Thiolase_acyl_enz_int_AS"/>
</dbReference>
<gene>
    <name evidence="9" type="ORF">LCOR_02865.1</name>
</gene>
<dbReference type="InterPro" id="IPR020613">
    <property type="entry name" value="Thiolase_CS"/>
</dbReference>
<feature type="compositionally biased region" description="Polar residues" evidence="7">
    <location>
        <begin position="83"/>
        <end position="96"/>
    </location>
</feature>
<evidence type="ECO:0000256" key="1">
    <source>
        <dbReference type="ARBA" id="ARBA00010982"/>
    </source>
</evidence>
<dbReference type="GO" id="GO:0003985">
    <property type="term" value="F:acetyl-CoA C-acetyltransferase activity"/>
    <property type="evidence" value="ECO:0007669"/>
    <property type="project" value="TreeGrafter"/>
</dbReference>
<keyword evidence="6" id="KW-0012">Acyltransferase</keyword>
<proteinExistence type="inferred from homology"/>
<dbReference type="Gene3D" id="3.40.47.10">
    <property type="match status" value="2"/>
</dbReference>
<dbReference type="PROSITE" id="PS51292">
    <property type="entry name" value="ZF_RING_CH"/>
    <property type="match status" value="1"/>
</dbReference>
<dbReference type="STRING" id="1263082.A0A068RNC2"/>
<dbReference type="GO" id="GO:0005739">
    <property type="term" value="C:mitochondrion"/>
    <property type="evidence" value="ECO:0007669"/>
    <property type="project" value="TreeGrafter"/>
</dbReference>
<dbReference type="FunFam" id="3.40.47.10:FF:000010">
    <property type="entry name" value="Acetyl-CoA acetyltransferase (Thiolase)"/>
    <property type="match status" value="1"/>
</dbReference>
<evidence type="ECO:0000256" key="5">
    <source>
        <dbReference type="ARBA" id="ARBA00022833"/>
    </source>
</evidence>
<keyword evidence="10" id="KW-1185">Reference proteome</keyword>
<keyword evidence="4" id="KW-0863">Zinc-finger</keyword>
<feature type="domain" description="RING-CH-type" evidence="8">
    <location>
        <begin position="97"/>
        <end position="157"/>
    </location>
</feature>
<dbReference type="InterPro" id="IPR002155">
    <property type="entry name" value="Thiolase"/>
</dbReference>
<dbReference type="InterPro" id="IPR013083">
    <property type="entry name" value="Znf_RING/FYVE/PHD"/>
</dbReference>
<keyword evidence="2" id="KW-0808">Transferase</keyword>
<dbReference type="PROSITE" id="PS00737">
    <property type="entry name" value="THIOLASE_2"/>
    <property type="match status" value="1"/>
</dbReference>
<dbReference type="SUPFAM" id="SSF53901">
    <property type="entry name" value="Thiolase-like"/>
    <property type="match status" value="2"/>
</dbReference>
<accession>A0A068RNC2</accession>
<feature type="compositionally biased region" description="Basic and acidic residues" evidence="7">
    <location>
        <begin position="72"/>
        <end position="82"/>
    </location>
</feature>
<dbReference type="InterPro" id="IPR020610">
    <property type="entry name" value="Thiolase_AS"/>
</dbReference>
<dbReference type="Proteomes" id="UP000027586">
    <property type="component" value="Unassembled WGS sequence"/>
</dbReference>
<dbReference type="GO" id="GO:0006635">
    <property type="term" value="P:fatty acid beta-oxidation"/>
    <property type="evidence" value="ECO:0007669"/>
    <property type="project" value="TreeGrafter"/>
</dbReference>
<dbReference type="PANTHER" id="PTHR18919">
    <property type="entry name" value="ACETYL-COA C-ACYLTRANSFERASE"/>
    <property type="match status" value="1"/>
</dbReference>
<evidence type="ECO:0000313" key="10">
    <source>
        <dbReference type="Proteomes" id="UP000027586"/>
    </source>
</evidence>
<dbReference type="AlphaFoldDB" id="A0A068RNC2"/>
<dbReference type="SUPFAM" id="SSF57850">
    <property type="entry name" value="RING/U-box"/>
    <property type="match status" value="1"/>
</dbReference>
<dbReference type="EMBL" id="CBTN010000009">
    <property type="protein sequence ID" value="CDH51225.1"/>
    <property type="molecule type" value="Genomic_DNA"/>
</dbReference>
<dbReference type="InterPro" id="IPR020616">
    <property type="entry name" value="Thiolase_N"/>
</dbReference>
<evidence type="ECO:0000259" key="8">
    <source>
        <dbReference type="PROSITE" id="PS51292"/>
    </source>
</evidence>
<organism evidence="9 10">
    <name type="scientific">Lichtheimia corymbifera JMRC:FSU:9682</name>
    <dbReference type="NCBI Taxonomy" id="1263082"/>
    <lineage>
        <taxon>Eukaryota</taxon>
        <taxon>Fungi</taxon>
        <taxon>Fungi incertae sedis</taxon>
        <taxon>Mucoromycota</taxon>
        <taxon>Mucoromycotina</taxon>
        <taxon>Mucoromycetes</taxon>
        <taxon>Mucorales</taxon>
        <taxon>Lichtheimiaceae</taxon>
        <taxon>Lichtheimia</taxon>
    </lineage>
</organism>
<dbReference type="Gene3D" id="3.30.40.10">
    <property type="entry name" value="Zinc/RING finger domain, C3HC4 (zinc finger)"/>
    <property type="match status" value="1"/>
</dbReference>
<sequence>MKPRYTDLSTVHFARDQAANQLPSESAQSIFYSSTGSLNHANLRRHLQPLTGQPPSPRIPGTSSSNPPPRLVRQDAFLKEESSSSIPPSNDDTPTTMPAPGRRRCKVCFSMTEPLIQSPCQCWDPPSYIHRSCLIDMLASTVSSKHCSSCHSIYNVNVLNTLRPRPPPHQRQRPPPNGYYRGSLWKTIMIVAATTLIMETYRCTELQQIPGSELDDDDGDDDGAPDYIWLPAFIVAAKRTPFGSFGGKLKDLTAAELGGLASKAALEDLGNKQVPVDAVIMGNVMQTDPAGAYVARHIGHRAGLPVHVPALTVNRLCGSGLQSVVNATHEILVGDSDVVLAGGAESMSLAPFTLSGKSRWGARLGVDLTLKDTLWATLTDQYPNPTPMGITAENLAELYGISKKECDAFAVSSQNRYEQAAENGVFDNEIVSVQVKGKKKGALETVSTDEYPRAGVTMEAIENLKPVFKKGGVTSAANASGINDGAAALIIASQEAVDKYNLDPLARIVSWQASAVEPTLMGLGPVPAIQGALKRANLTLDQIDLVEVNEAFAAQYLAVEKELGLDREKTNVNGGAIAVGHPLGASGARILTHLSHALQRTKSKYAIGSACIGGGQGVAVILERV</sequence>
<evidence type="ECO:0000256" key="7">
    <source>
        <dbReference type="SAM" id="MobiDB-lite"/>
    </source>
</evidence>
<reference evidence="9" key="1">
    <citation type="submission" date="2013-08" db="EMBL/GenBank/DDBJ databases">
        <title>Gene expansion shapes genome architecture in the human pathogen Lichtheimia corymbifera: an evolutionary genomics analysis in the ancient terrestrial Mucorales (Mucoromycotina).</title>
        <authorList>
            <person name="Schwartze V.U."/>
            <person name="Winter S."/>
            <person name="Shelest E."/>
            <person name="Marcet-Houben M."/>
            <person name="Horn F."/>
            <person name="Wehner S."/>
            <person name="Hoffmann K."/>
            <person name="Riege K."/>
            <person name="Sammeth M."/>
            <person name="Nowrousian M."/>
            <person name="Valiante V."/>
            <person name="Linde J."/>
            <person name="Jacobsen I.D."/>
            <person name="Marz M."/>
            <person name="Brakhage A.A."/>
            <person name="Gabaldon T."/>
            <person name="Bocker S."/>
            <person name="Voigt K."/>
        </authorList>
    </citation>
    <scope>NUCLEOTIDE SEQUENCE [LARGE SCALE GENOMIC DNA]</scope>
    <source>
        <strain evidence="9">FSU 9682</strain>
    </source>
</reference>
<dbReference type="PANTHER" id="PTHR18919:SF107">
    <property type="entry name" value="ACETYL-COA ACETYLTRANSFERASE, CYTOSOLIC"/>
    <property type="match status" value="1"/>
</dbReference>
<dbReference type="Pfam" id="PF00108">
    <property type="entry name" value="Thiolase_N"/>
    <property type="match status" value="1"/>
</dbReference>
<name>A0A068RNC2_9FUNG</name>
<keyword evidence="3" id="KW-0479">Metal-binding</keyword>
<dbReference type="InterPro" id="IPR020617">
    <property type="entry name" value="Thiolase_C"/>
</dbReference>
<dbReference type="PROSITE" id="PS00099">
    <property type="entry name" value="THIOLASE_3"/>
    <property type="match status" value="1"/>
</dbReference>
<dbReference type="PROSITE" id="PS00098">
    <property type="entry name" value="THIOLASE_1"/>
    <property type="match status" value="1"/>
</dbReference>
<dbReference type="Pfam" id="PF02803">
    <property type="entry name" value="Thiolase_C"/>
    <property type="match status" value="1"/>
</dbReference>
<evidence type="ECO:0000256" key="4">
    <source>
        <dbReference type="ARBA" id="ARBA00022771"/>
    </source>
</evidence>